<keyword evidence="1" id="KW-0472">Membrane</keyword>
<dbReference type="EMBL" id="BMNC01000005">
    <property type="protein sequence ID" value="GGM99252.1"/>
    <property type="molecule type" value="Genomic_DNA"/>
</dbReference>
<reference evidence="3" key="1">
    <citation type="journal article" date="2019" name="Int. J. Syst. Evol. Microbiol.">
        <title>The Global Catalogue of Microorganisms (GCM) 10K type strain sequencing project: providing services to taxonomists for standard genome sequencing and annotation.</title>
        <authorList>
            <consortium name="The Broad Institute Genomics Platform"/>
            <consortium name="The Broad Institute Genome Sequencing Center for Infectious Disease"/>
            <person name="Wu L."/>
            <person name="Ma J."/>
        </authorList>
    </citation>
    <scope>NUCLEOTIDE SEQUENCE [LARGE SCALE GENOMIC DNA]</scope>
    <source>
        <strain evidence="3">CGMCC 4.7319</strain>
    </source>
</reference>
<evidence type="ECO:0000313" key="3">
    <source>
        <dbReference type="Proteomes" id="UP000597656"/>
    </source>
</evidence>
<comment type="caution">
    <text evidence="2">The sequence shown here is derived from an EMBL/GenBank/DDBJ whole genome shotgun (WGS) entry which is preliminary data.</text>
</comment>
<keyword evidence="1" id="KW-1133">Transmembrane helix</keyword>
<dbReference type="Proteomes" id="UP000597656">
    <property type="component" value="Unassembled WGS sequence"/>
</dbReference>
<proteinExistence type="predicted"/>
<organism evidence="2 3">
    <name type="scientific">Lentzea pudingi</name>
    <dbReference type="NCBI Taxonomy" id="1789439"/>
    <lineage>
        <taxon>Bacteria</taxon>
        <taxon>Bacillati</taxon>
        <taxon>Actinomycetota</taxon>
        <taxon>Actinomycetes</taxon>
        <taxon>Pseudonocardiales</taxon>
        <taxon>Pseudonocardiaceae</taxon>
        <taxon>Lentzea</taxon>
    </lineage>
</organism>
<evidence type="ECO:0000256" key="1">
    <source>
        <dbReference type="SAM" id="Phobius"/>
    </source>
</evidence>
<dbReference type="RefSeq" id="WP_189156441.1">
    <property type="nucleotide sequence ID" value="NZ_BMNC01000005.1"/>
</dbReference>
<evidence type="ECO:0000313" key="2">
    <source>
        <dbReference type="EMBL" id="GGM99252.1"/>
    </source>
</evidence>
<keyword evidence="1" id="KW-0812">Transmembrane</keyword>
<keyword evidence="3" id="KW-1185">Reference proteome</keyword>
<name>A0ABQ2I398_9PSEU</name>
<sequence length="53" mass="5445">MLALIDVLNDVAGILSAFVAVPAAIVTLVHARRARRGLPPAPEPGSDATPEKS</sequence>
<accession>A0ABQ2I398</accession>
<feature type="transmembrane region" description="Helical" evidence="1">
    <location>
        <begin position="12"/>
        <end position="31"/>
    </location>
</feature>
<protein>
    <submittedName>
        <fullName evidence="2">Uncharacterized protein</fullName>
    </submittedName>
</protein>
<gene>
    <name evidence="2" type="ORF">GCM10011609_41930</name>
</gene>